<organism evidence="5 6">
    <name type="scientific">Extremus antarcticus</name>
    <dbReference type="NCBI Taxonomy" id="702011"/>
    <lineage>
        <taxon>Eukaryota</taxon>
        <taxon>Fungi</taxon>
        <taxon>Dikarya</taxon>
        <taxon>Ascomycota</taxon>
        <taxon>Pezizomycotina</taxon>
        <taxon>Dothideomycetes</taxon>
        <taxon>Dothideomycetidae</taxon>
        <taxon>Mycosphaerellales</taxon>
        <taxon>Extremaceae</taxon>
        <taxon>Extremus</taxon>
    </lineage>
</organism>
<feature type="chain" id="PRO_5042562450" description="AB hydrolase-1 domain-containing protein" evidence="2">
    <location>
        <begin position="21"/>
        <end position="527"/>
    </location>
</feature>
<proteinExistence type="predicted"/>
<feature type="domain" description="AB hydrolase-1" evidence="3">
    <location>
        <begin position="107"/>
        <end position="245"/>
    </location>
</feature>
<evidence type="ECO:0008006" key="7">
    <source>
        <dbReference type="Google" id="ProtNLM"/>
    </source>
</evidence>
<evidence type="ECO:0000313" key="6">
    <source>
        <dbReference type="Proteomes" id="UP001271007"/>
    </source>
</evidence>
<feature type="domain" description="Peptidase S33 tripeptidyl aminopeptidase-like C-terminal" evidence="4">
    <location>
        <begin position="402"/>
        <end position="490"/>
    </location>
</feature>
<dbReference type="InterPro" id="IPR000073">
    <property type="entry name" value="AB_hydrolase_1"/>
</dbReference>
<evidence type="ECO:0000313" key="5">
    <source>
        <dbReference type="EMBL" id="KAK3056985.1"/>
    </source>
</evidence>
<dbReference type="InterPro" id="IPR013595">
    <property type="entry name" value="Pept_S33_TAP-like_C"/>
</dbReference>
<keyword evidence="6" id="KW-1185">Reference proteome</keyword>
<accession>A0AAJ0LVS2</accession>
<comment type="caution">
    <text evidence="5">The sequence shown here is derived from an EMBL/GenBank/DDBJ whole genome shotgun (WGS) entry which is preliminary data.</text>
</comment>
<dbReference type="Pfam" id="PF08386">
    <property type="entry name" value="Abhydrolase_4"/>
    <property type="match status" value="1"/>
</dbReference>
<evidence type="ECO:0000256" key="1">
    <source>
        <dbReference type="SAM" id="MobiDB-lite"/>
    </source>
</evidence>
<dbReference type="InterPro" id="IPR029058">
    <property type="entry name" value="AB_hydrolase_fold"/>
</dbReference>
<dbReference type="Proteomes" id="UP001271007">
    <property type="component" value="Unassembled WGS sequence"/>
</dbReference>
<protein>
    <recommendedName>
        <fullName evidence="7">AB hydrolase-1 domain-containing protein</fullName>
    </recommendedName>
</protein>
<reference evidence="5" key="1">
    <citation type="submission" date="2023-04" db="EMBL/GenBank/DDBJ databases">
        <title>Black Yeasts Isolated from many extreme environments.</title>
        <authorList>
            <person name="Coleine C."/>
            <person name="Stajich J.E."/>
            <person name="Selbmann L."/>
        </authorList>
    </citation>
    <scope>NUCLEOTIDE SEQUENCE</scope>
    <source>
        <strain evidence="5">CCFEE 5312</strain>
    </source>
</reference>
<feature type="region of interest" description="Disordered" evidence="1">
    <location>
        <begin position="505"/>
        <end position="527"/>
    </location>
</feature>
<evidence type="ECO:0000259" key="4">
    <source>
        <dbReference type="Pfam" id="PF08386"/>
    </source>
</evidence>
<dbReference type="Gene3D" id="3.40.50.1820">
    <property type="entry name" value="alpha/beta hydrolase"/>
    <property type="match status" value="1"/>
</dbReference>
<dbReference type="EMBL" id="JAWDJX010000004">
    <property type="protein sequence ID" value="KAK3056985.1"/>
    <property type="molecule type" value="Genomic_DNA"/>
</dbReference>
<gene>
    <name evidence="5" type="ORF">LTR09_002023</name>
</gene>
<dbReference type="SUPFAM" id="SSF53474">
    <property type="entry name" value="alpha/beta-Hydrolases"/>
    <property type="match status" value="1"/>
</dbReference>
<dbReference type="Pfam" id="PF00561">
    <property type="entry name" value="Abhydrolase_1"/>
    <property type="match status" value="1"/>
</dbReference>
<keyword evidence="2" id="KW-0732">Signal</keyword>
<name>A0AAJ0LVS2_9PEZI</name>
<dbReference type="AlphaFoldDB" id="A0AAJ0LVS2"/>
<evidence type="ECO:0000256" key="2">
    <source>
        <dbReference type="SAM" id="SignalP"/>
    </source>
</evidence>
<sequence>MPGNMHTLTAVVCFATSIAARPAIEWVDCHQYVPPPLFQNFPDANVSVVPPTLHCGQLVVPMNYAQPMSETNNITLGLAMYPNSSDHSNAGGSDQNTVFAWQAALGLNDDFQPDFSGLLEYDLMMMDVRGTCFSNPLNVSIEVAEAVLGPHPTNAVEYHTFEANAARMFRSWEQLSSPPGIIKHVGTAEVVQDFESIRNALGYETIHFLADSYGTYRAGQYAATFPRRVGHFALDAVVSHGLNLTIQAKQDVLAINRGIQRADAYCLNNSSCPFHEQGKGAVPQHKVLESVLSRARNGTLSACLGKSKKCSQKISAFVVQTTMYSLMQQNPDFPLMFEILAAALEGNGKGFVSTSTPTIDQFWAIVFLCNDNQAIEDKTFAAFKRMHTFAEQYDRFGVQQAVTYQAQLICSAYPFSAPPLQPVELEATMLLLTADFDVYDPTERTTFAWKHTPNSALVVRHGDDHVSFQLPKQQSTEITKEFLRTGNLPAAINDTFVTVYEPGSKREPVADPYDVPTGFAAGDVDSS</sequence>
<feature type="signal peptide" evidence="2">
    <location>
        <begin position="1"/>
        <end position="20"/>
    </location>
</feature>
<evidence type="ECO:0000259" key="3">
    <source>
        <dbReference type="Pfam" id="PF00561"/>
    </source>
</evidence>